<dbReference type="GO" id="GO:0008237">
    <property type="term" value="F:metallopeptidase activity"/>
    <property type="evidence" value="ECO:0007669"/>
    <property type="project" value="UniProtKB-KW"/>
</dbReference>
<keyword evidence="8" id="KW-0378">Hydrolase</keyword>
<sequence length="412" mass="47625">MNQEYLKKYARLLVVSGLNVQNNQIVVIKSPLEGSGLVHHIVDECYKAHAKDVIVKYQDEIITHKRYLYSDPEVFKDVPDYDAEFYNQTSKEKACYLTLVGDDPDLMKDVDPSRMMDYQKAFRAKTKPYRNRLDYMECQWCIGAVPSLNWAKKIYPDLDDEVAIEKLWDAIFKVCRIDEKDPVENWNRHRASFEKNVRILNEMDIDHFVYTNLLGTNLKVGMPEDYIFCGGGSYLNDGTYYFPNIPTEEVFSMPHRLQVNGRLVASMPLVYNGNRIEDFWFEFKDGKVIDFDAKMGKDVLENLLNADEGARYLGEIALVPYSSPIKSLDTLFYETLIDENASCHFALGQSYPECIKEGLNQTDEELKERGANQSLIHVDFMVGTKDLQIKAITRNNQEIDVFTQGNFSLEFD</sequence>
<evidence type="ECO:0000256" key="8">
    <source>
        <dbReference type="ARBA" id="ARBA00022801"/>
    </source>
</evidence>
<comment type="similarity">
    <text evidence="4">Belongs to the peptidase M29 family.</text>
</comment>
<keyword evidence="5 10" id="KW-0031">Aminopeptidase</keyword>
<keyword evidence="9" id="KW-0482">Metalloprotease</keyword>
<dbReference type="PANTHER" id="PTHR34448">
    <property type="entry name" value="AMINOPEPTIDASE"/>
    <property type="match status" value="1"/>
</dbReference>
<gene>
    <name evidence="10" type="ORF">B5F14_01490</name>
</gene>
<name>A0A1Y4LYI5_9FIRM</name>
<evidence type="ECO:0000313" key="11">
    <source>
        <dbReference type="Proteomes" id="UP000195447"/>
    </source>
</evidence>
<accession>A0A1Y4LYI5</accession>
<organism evidence="10 11">
    <name type="scientific">Faecalitalea cylindroides</name>
    <dbReference type="NCBI Taxonomy" id="39483"/>
    <lineage>
        <taxon>Bacteria</taxon>
        <taxon>Bacillati</taxon>
        <taxon>Bacillota</taxon>
        <taxon>Erysipelotrichia</taxon>
        <taxon>Erysipelotrichales</taxon>
        <taxon>Erysipelotrichaceae</taxon>
        <taxon>Faecalitalea</taxon>
    </lineage>
</organism>
<dbReference type="Pfam" id="PF02073">
    <property type="entry name" value="Peptidase_M29"/>
    <property type="match status" value="1"/>
</dbReference>
<dbReference type="Gene3D" id="3.40.1830.10">
    <property type="entry name" value="Thermophilic metalloprotease (M29)"/>
    <property type="match status" value="1"/>
</dbReference>
<dbReference type="GO" id="GO:0046872">
    <property type="term" value="F:metal ion binding"/>
    <property type="evidence" value="ECO:0007669"/>
    <property type="project" value="UniProtKB-KW"/>
</dbReference>
<dbReference type="Proteomes" id="UP000195447">
    <property type="component" value="Unassembled WGS sequence"/>
</dbReference>
<dbReference type="EMBL" id="NFKM01000002">
    <property type="protein sequence ID" value="OUP61654.1"/>
    <property type="molecule type" value="Genomic_DNA"/>
</dbReference>
<evidence type="ECO:0000256" key="2">
    <source>
        <dbReference type="ARBA" id="ARBA00001946"/>
    </source>
</evidence>
<evidence type="ECO:0000256" key="3">
    <source>
        <dbReference type="ARBA" id="ARBA00001947"/>
    </source>
</evidence>
<dbReference type="PANTHER" id="PTHR34448:SF3">
    <property type="entry name" value="AMINOPEPTIDASE AMPS"/>
    <property type="match status" value="1"/>
</dbReference>
<evidence type="ECO:0000256" key="1">
    <source>
        <dbReference type="ARBA" id="ARBA00001941"/>
    </source>
</evidence>
<comment type="caution">
    <text evidence="10">The sequence shown here is derived from an EMBL/GenBank/DDBJ whole genome shotgun (WGS) entry which is preliminary data.</text>
</comment>
<evidence type="ECO:0000256" key="6">
    <source>
        <dbReference type="ARBA" id="ARBA00022670"/>
    </source>
</evidence>
<dbReference type="RefSeq" id="WP_087158103.1">
    <property type="nucleotide sequence ID" value="NZ_DBFJFJ010000067.1"/>
</dbReference>
<comment type="cofactor">
    <cofactor evidence="2">
        <name>Mg(2+)</name>
        <dbReference type="ChEBI" id="CHEBI:18420"/>
    </cofactor>
</comment>
<dbReference type="PRINTS" id="PR00919">
    <property type="entry name" value="THERMOPTASE"/>
</dbReference>
<dbReference type="SUPFAM" id="SSF144052">
    <property type="entry name" value="Thermophilic metalloprotease-like"/>
    <property type="match status" value="1"/>
</dbReference>
<keyword evidence="7" id="KW-0479">Metal-binding</keyword>
<protein>
    <submittedName>
        <fullName evidence="10">Aminopeptidase</fullName>
    </submittedName>
</protein>
<dbReference type="InterPro" id="IPR000787">
    <property type="entry name" value="Peptidase_M29"/>
</dbReference>
<dbReference type="GO" id="GO:0006508">
    <property type="term" value="P:proteolysis"/>
    <property type="evidence" value="ECO:0007669"/>
    <property type="project" value="UniProtKB-KW"/>
</dbReference>
<dbReference type="GO" id="GO:0004177">
    <property type="term" value="F:aminopeptidase activity"/>
    <property type="evidence" value="ECO:0007669"/>
    <property type="project" value="UniProtKB-KW"/>
</dbReference>
<keyword evidence="11" id="KW-1185">Reference proteome</keyword>
<evidence type="ECO:0000256" key="9">
    <source>
        <dbReference type="ARBA" id="ARBA00023049"/>
    </source>
</evidence>
<evidence type="ECO:0000256" key="7">
    <source>
        <dbReference type="ARBA" id="ARBA00022723"/>
    </source>
</evidence>
<evidence type="ECO:0000313" key="10">
    <source>
        <dbReference type="EMBL" id="OUP61654.1"/>
    </source>
</evidence>
<comment type="cofactor">
    <cofactor evidence="1">
        <name>Co(2+)</name>
        <dbReference type="ChEBI" id="CHEBI:48828"/>
    </cofactor>
</comment>
<evidence type="ECO:0000256" key="5">
    <source>
        <dbReference type="ARBA" id="ARBA00022438"/>
    </source>
</evidence>
<dbReference type="InterPro" id="IPR052170">
    <property type="entry name" value="M29_Exopeptidase"/>
</dbReference>
<evidence type="ECO:0000256" key="4">
    <source>
        <dbReference type="ARBA" id="ARBA00008236"/>
    </source>
</evidence>
<proteinExistence type="inferred from homology"/>
<comment type="cofactor">
    <cofactor evidence="3">
        <name>Zn(2+)</name>
        <dbReference type="ChEBI" id="CHEBI:29105"/>
    </cofactor>
</comment>
<keyword evidence="6" id="KW-0645">Protease</keyword>
<dbReference type="InterPro" id="IPR035097">
    <property type="entry name" value="M29_N-terminal"/>
</dbReference>
<reference evidence="11" key="1">
    <citation type="submission" date="2017-04" db="EMBL/GenBank/DDBJ databases">
        <title>Function of individual gut microbiota members based on whole genome sequencing of pure cultures obtained from chicken caecum.</title>
        <authorList>
            <person name="Medvecky M."/>
            <person name="Cejkova D."/>
            <person name="Polansky O."/>
            <person name="Karasova D."/>
            <person name="Kubasova T."/>
            <person name="Cizek A."/>
            <person name="Rychlik I."/>
        </authorList>
    </citation>
    <scope>NUCLEOTIDE SEQUENCE [LARGE SCALE GENOMIC DNA]</scope>
    <source>
        <strain evidence="11">An178</strain>
    </source>
</reference>
<dbReference type="AlphaFoldDB" id="A0A1Y4LYI5"/>